<comment type="caution">
    <text evidence="9">The sequence shown here is derived from an EMBL/GenBank/DDBJ whole genome shotgun (WGS) entry which is preliminary data.</text>
</comment>
<dbReference type="GO" id="GO:0008270">
    <property type="term" value="F:zinc ion binding"/>
    <property type="evidence" value="ECO:0007669"/>
    <property type="project" value="InterPro"/>
</dbReference>
<feature type="region of interest" description="Disordered" evidence="7">
    <location>
        <begin position="1"/>
        <end position="32"/>
    </location>
</feature>
<keyword evidence="6" id="KW-0539">Nucleus</keyword>
<evidence type="ECO:0000313" key="9">
    <source>
        <dbReference type="EMBL" id="KAF9066782.1"/>
    </source>
</evidence>
<keyword evidence="5" id="KW-0804">Transcription</keyword>
<sequence length="326" mass="34211">MTTEQAKSASPPAPEQLSTSSAPTPAPVSATASVPQFPHFTGAYPTSFHSFFAYPHSQQSEGAPAPLSYPLIYTSPGVVYALPSQPAPVATAATQTASASSSSRSKRQQVKMACTNCANACKRCNEERPCDRCKKYGIADTCVDGQRKERKKGVKRGPYKRKTKSPDEYSSQTPTEEGWPPGSSPGPVSPPQSIIHAPLEGFYPIYLPPGYPVPDSQPNTDGSAPPAPPFMPFYIPFPYPPIFQLPPSSTHPLPPPAQTATAEVGTVSAAIKSSDEVATSTAPQMAGASMLDAAIEKNPQDVAKASDNVTATSGTDEAKDGSTINA</sequence>
<evidence type="ECO:0000256" key="1">
    <source>
        <dbReference type="ARBA" id="ARBA00022723"/>
    </source>
</evidence>
<dbReference type="EMBL" id="JADNRY010000082">
    <property type="protein sequence ID" value="KAF9066782.1"/>
    <property type="molecule type" value="Genomic_DNA"/>
</dbReference>
<keyword evidence="2" id="KW-0862">Zinc</keyword>
<accession>A0A9P5U5J1</accession>
<evidence type="ECO:0000256" key="7">
    <source>
        <dbReference type="SAM" id="MobiDB-lite"/>
    </source>
</evidence>
<dbReference type="AlphaFoldDB" id="A0A9P5U5J1"/>
<protein>
    <recommendedName>
        <fullName evidence="8">Zn(2)-C6 fungal-type domain-containing protein</fullName>
    </recommendedName>
</protein>
<evidence type="ECO:0000256" key="6">
    <source>
        <dbReference type="ARBA" id="ARBA00023242"/>
    </source>
</evidence>
<dbReference type="GO" id="GO:0000981">
    <property type="term" value="F:DNA-binding transcription factor activity, RNA polymerase II-specific"/>
    <property type="evidence" value="ECO:0007669"/>
    <property type="project" value="InterPro"/>
</dbReference>
<feature type="compositionally biased region" description="Basic residues" evidence="7">
    <location>
        <begin position="148"/>
        <end position="163"/>
    </location>
</feature>
<evidence type="ECO:0000256" key="2">
    <source>
        <dbReference type="ARBA" id="ARBA00022833"/>
    </source>
</evidence>
<organism evidence="9 10">
    <name type="scientific">Rhodocollybia butyracea</name>
    <dbReference type="NCBI Taxonomy" id="206335"/>
    <lineage>
        <taxon>Eukaryota</taxon>
        <taxon>Fungi</taxon>
        <taxon>Dikarya</taxon>
        <taxon>Basidiomycota</taxon>
        <taxon>Agaricomycotina</taxon>
        <taxon>Agaricomycetes</taxon>
        <taxon>Agaricomycetidae</taxon>
        <taxon>Agaricales</taxon>
        <taxon>Marasmiineae</taxon>
        <taxon>Omphalotaceae</taxon>
        <taxon>Rhodocollybia</taxon>
    </lineage>
</organism>
<keyword evidence="1" id="KW-0479">Metal-binding</keyword>
<dbReference type="InterPro" id="IPR001138">
    <property type="entry name" value="Zn2Cys6_DnaBD"/>
</dbReference>
<gene>
    <name evidence="9" type="ORF">BDP27DRAFT_1365415</name>
</gene>
<evidence type="ECO:0000313" key="10">
    <source>
        <dbReference type="Proteomes" id="UP000772434"/>
    </source>
</evidence>
<feature type="region of interest" description="Disordered" evidence="7">
    <location>
        <begin position="147"/>
        <end position="195"/>
    </location>
</feature>
<dbReference type="GO" id="GO:0003677">
    <property type="term" value="F:DNA binding"/>
    <property type="evidence" value="ECO:0007669"/>
    <property type="project" value="UniProtKB-KW"/>
</dbReference>
<evidence type="ECO:0000256" key="3">
    <source>
        <dbReference type="ARBA" id="ARBA00023015"/>
    </source>
</evidence>
<dbReference type="OrthoDB" id="5575144at2759"/>
<feature type="region of interest" description="Disordered" evidence="7">
    <location>
        <begin position="208"/>
        <end position="229"/>
    </location>
</feature>
<proteinExistence type="predicted"/>
<feature type="region of interest" description="Disordered" evidence="7">
    <location>
        <begin position="301"/>
        <end position="326"/>
    </location>
</feature>
<keyword evidence="4" id="KW-0238">DNA-binding</keyword>
<dbReference type="PROSITE" id="PS50048">
    <property type="entry name" value="ZN2_CY6_FUNGAL_2"/>
    <property type="match status" value="1"/>
</dbReference>
<dbReference type="PANTHER" id="PTHR47659">
    <property type="entry name" value="ZN(II)2CYS6 TRANSCRIPTION FACTOR (EUROFUNG)-RELATED"/>
    <property type="match status" value="1"/>
</dbReference>
<evidence type="ECO:0000256" key="5">
    <source>
        <dbReference type="ARBA" id="ARBA00023163"/>
    </source>
</evidence>
<reference evidence="9" key="1">
    <citation type="submission" date="2020-11" db="EMBL/GenBank/DDBJ databases">
        <authorList>
            <consortium name="DOE Joint Genome Institute"/>
            <person name="Ahrendt S."/>
            <person name="Riley R."/>
            <person name="Andreopoulos W."/>
            <person name="Labutti K."/>
            <person name="Pangilinan J."/>
            <person name="Ruiz-Duenas F.J."/>
            <person name="Barrasa J.M."/>
            <person name="Sanchez-Garcia M."/>
            <person name="Camarero S."/>
            <person name="Miyauchi S."/>
            <person name="Serrano A."/>
            <person name="Linde D."/>
            <person name="Babiker R."/>
            <person name="Drula E."/>
            <person name="Ayuso-Fernandez I."/>
            <person name="Pacheco R."/>
            <person name="Padilla G."/>
            <person name="Ferreira P."/>
            <person name="Barriuso J."/>
            <person name="Kellner H."/>
            <person name="Castanera R."/>
            <person name="Alfaro M."/>
            <person name="Ramirez L."/>
            <person name="Pisabarro A.G."/>
            <person name="Kuo A."/>
            <person name="Tritt A."/>
            <person name="Lipzen A."/>
            <person name="He G."/>
            <person name="Yan M."/>
            <person name="Ng V."/>
            <person name="Cullen D."/>
            <person name="Martin F."/>
            <person name="Rosso M.-N."/>
            <person name="Henrissat B."/>
            <person name="Hibbett D."/>
            <person name="Martinez A.T."/>
            <person name="Grigoriev I.V."/>
        </authorList>
    </citation>
    <scope>NUCLEOTIDE SEQUENCE</scope>
    <source>
        <strain evidence="9">AH 40177</strain>
    </source>
</reference>
<keyword evidence="3" id="KW-0805">Transcription regulation</keyword>
<dbReference type="CDD" id="cd00067">
    <property type="entry name" value="GAL4"/>
    <property type="match status" value="1"/>
</dbReference>
<dbReference type="SMART" id="SM00066">
    <property type="entry name" value="GAL4"/>
    <property type="match status" value="1"/>
</dbReference>
<keyword evidence="10" id="KW-1185">Reference proteome</keyword>
<evidence type="ECO:0000256" key="4">
    <source>
        <dbReference type="ARBA" id="ARBA00023125"/>
    </source>
</evidence>
<dbReference type="Proteomes" id="UP000772434">
    <property type="component" value="Unassembled WGS sequence"/>
</dbReference>
<dbReference type="PANTHER" id="PTHR47659:SF7">
    <property type="entry name" value="FUNGAL TRANSCRIPTIONAL REGULATORY PROTEIN, N-TERMINAL DOMAIN-CONTAINING PROTEIN"/>
    <property type="match status" value="1"/>
</dbReference>
<feature type="compositionally biased region" description="Low complexity" evidence="7">
    <location>
        <begin position="18"/>
        <end position="32"/>
    </location>
</feature>
<evidence type="ECO:0000259" key="8">
    <source>
        <dbReference type="PROSITE" id="PS50048"/>
    </source>
</evidence>
<dbReference type="InterPro" id="IPR050335">
    <property type="entry name" value="ERT1_acuK_gluconeogen_tf"/>
</dbReference>
<feature type="domain" description="Zn(2)-C6 fungal-type" evidence="8">
    <location>
        <begin position="113"/>
        <end position="144"/>
    </location>
</feature>
<name>A0A9P5U5J1_9AGAR</name>